<dbReference type="PANTHER" id="PTHR19339:SF5">
    <property type="entry name" value="IG-LIKE DOMAIN-CONTAINING PROTEIN"/>
    <property type="match status" value="1"/>
</dbReference>
<dbReference type="InterPro" id="IPR007110">
    <property type="entry name" value="Ig-like_dom"/>
</dbReference>
<protein>
    <submittedName>
        <fullName evidence="9">Uncharacterized LOC103680322</fullName>
    </submittedName>
</protein>
<dbReference type="SMART" id="SM00406">
    <property type="entry name" value="IGv"/>
    <property type="match status" value="1"/>
</dbReference>
<dbReference type="STRING" id="29073.ENSUMAP00000034373"/>
<dbReference type="InterPro" id="IPR051896">
    <property type="entry name" value="TCR_alpha_variable"/>
</dbReference>
<keyword evidence="8" id="KW-1279">T cell receptor</keyword>
<dbReference type="InterPro" id="IPR036179">
    <property type="entry name" value="Ig-like_dom_sf"/>
</dbReference>
<comment type="subcellular location">
    <subcellularLocation>
        <location evidence="1">Cell membrane</location>
    </subcellularLocation>
</comment>
<evidence type="ECO:0000313" key="9">
    <source>
        <dbReference type="Ensembl" id="ENSUMAP00000034373"/>
    </source>
</evidence>
<dbReference type="InterPro" id="IPR013106">
    <property type="entry name" value="Ig_V-set"/>
</dbReference>
<dbReference type="PROSITE" id="PS50835">
    <property type="entry name" value="IG_LIKE"/>
    <property type="match status" value="1"/>
</dbReference>
<dbReference type="InterPro" id="IPR013783">
    <property type="entry name" value="Ig-like_fold"/>
</dbReference>
<sequence>MWVIQPQGRNMKSHWGALLGLLWVQVCWVRGLEVEQSPSALSLQEGVRAALKCNFSSSVQSVQWFRQNPGGGGLTRLIYVASGTKQSGRFNCTLNTRERPSTLHIAGSQLEDAASYLCAAETQCSLLIWGLHANCSCTCASAPPWGICTHSSLGSFSDFQIYVTAPFPSKMRPIRSFHLLFLPLFFSTMDTLEQVIEMPLSTALGKQTFWQLAYKLYVNYSNRKDSKKNR</sequence>
<evidence type="ECO:0000256" key="6">
    <source>
        <dbReference type="ARBA" id="ARBA00023180"/>
    </source>
</evidence>
<evidence type="ECO:0000256" key="8">
    <source>
        <dbReference type="ARBA" id="ARBA00043266"/>
    </source>
</evidence>
<evidence type="ECO:0000256" key="5">
    <source>
        <dbReference type="ARBA" id="ARBA00023157"/>
    </source>
</evidence>
<keyword evidence="2" id="KW-1003">Cell membrane</keyword>
<keyword evidence="8" id="KW-1064">Adaptive immunity</keyword>
<accession>A0A384DLZ2</accession>
<dbReference type="Gene3D" id="2.60.40.10">
    <property type="entry name" value="Immunoglobulins"/>
    <property type="match status" value="1"/>
</dbReference>
<keyword evidence="8" id="KW-0391">Immunity</keyword>
<dbReference type="SMART" id="SM00409">
    <property type="entry name" value="IG"/>
    <property type="match status" value="1"/>
</dbReference>
<dbReference type="GeneTree" id="ENSGT00900000140957"/>
<evidence type="ECO:0000256" key="7">
    <source>
        <dbReference type="ARBA" id="ARBA00038651"/>
    </source>
</evidence>
<dbReference type="Ensembl" id="ENSUMAT00000040654.1">
    <property type="protein sequence ID" value="ENSUMAP00000034373.1"/>
    <property type="gene ID" value="ENSUMAG00000024719.1"/>
</dbReference>
<keyword evidence="3" id="KW-0732">Signal</keyword>
<evidence type="ECO:0000256" key="1">
    <source>
        <dbReference type="ARBA" id="ARBA00004236"/>
    </source>
</evidence>
<reference evidence="9" key="1">
    <citation type="submission" date="2019-03" db="UniProtKB">
        <authorList>
            <consortium name="Ensembl"/>
        </authorList>
    </citation>
    <scope>IDENTIFICATION</scope>
</reference>
<dbReference type="AlphaFoldDB" id="A0A384DLZ2"/>
<evidence type="ECO:0000256" key="3">
    <source>
        <dbReference type="ARBA" id="ARBA00022729"/>
    </source>
</evidence>
<comment type="subunit">
    <text evidence="7">Alpha-beta TR is a heterodimer composed of an alpha and beta chain; disulfide-linked. The alpha-beta TR is associated with the transmembrane signaling CD3 coreceptor proteins to form the TR-CD3 (TcR or TCR). The assembly of alpha-beta TR heterodimers with CD3 occurs in the endoplasmic reticulum where a single alpha-beta TR heterodimer associates with one CD3D-CD3E heterodimer, one CD3G-CD3E heterodimer and one CD247 homodimer forming a stable octameric structure. CD3D-CD3E and CD3G-CD3E heterodimers preferentially associate with TR alpha and TR beta chains, respectively. The association of the CD247 homodimer is the last step of TcR assembly in the endoplasmic reticulum and is required for transport to the cell surface.</text>
</comment>
<name>A0A384DLZ2_URSMA</name>
<keyword evidence="6" id="KW-0325">Glycoprotein</keyword>
<keyword evidence="4" id="KW-0472">Membrane</keyword>
<organism evidence="9">
    <name type="scientific">Ursus maritimus</name>
    <name type="common">Polar bear</name>
    <name type="synonym">Thalarctos maritimus</name>
    <dbReference type="NCBI Taxonomy" id="29073"/>
    <lineage>
        <taxon>Eukaryota</taxon>
        <taxon>Metazoa</taxon>
        <taxon>Chordata</taxon>
        <taxon>Craniata</taxon>
        <taxon>Vertebrata</taxon>
        <taxon>Euteleostomi</taxon>
        <taxon>Mammalia</taxon>
        <taxon>Eutheria</taxon>
        <taxon>Laurasiatheria</taxon>
        <taxon>Carnivora</taxon>
        <taxon>Caniformia</taxon>
        <taxon>Ursidae</taxon>
        <taxon>Ursus</taxon>
    </lineage>
</organism>
<dbReference type="SUPFAM" id="SSF48726">
    <property type="entry name" value="Immunoglobulin"/>
    <property type="match status" value="1"/>
</dbReference>
<evidence type="ECO:0000256" key="4">
    <source>
        <dbReference type="ARBA" id="ARBA00023136"/>
    </source>
</evidence>
<dbReference type="GO" id="GO:0042101">
    <property type="term" value="C:T cell receptor complex"/>
    <property type="evidence" value="ECO:0007669"/>
    <property type="project" value="UniProtKB-KW"/>
</dbReference>
<keyword evidence="5" id="KW-1015">Disulfide bond</keyword>
<gene>
    <name evidence="9" type="primary">LOC103680322</name>
</gene>
<proteinExistence type="predicted"/>
<dbReference type="InterPro" id="IPR003599">
    <property type="entry name" value="Ig_sub"/>
</dbReference>
<dbReference type="Pfam" id="PF07686">
    <property type="entry name" value="V-set"/>
    <property type="match status" value="1"/>
</dbReference>
<evidence type="ECO:0000256" key="2">
    <source>
        <dbReference type="ARBA" id="ARBA00022475"/>
    </source>
</evidence>
<dbReference type="PANTHER" id="PTHR19339">
    <property type="entry name" value="T CELL RECEPTOR ALPHA VARIABLE 39"/>
    <property type="match status" value="1"/>
</dbReference>